<reference evidence="1" key="1">
    <citation type="submission" date="2016-02" db="EMBL/GenBank/DDBJ databases">
        <title>Halorhodospira halochloris DSM-1059 complete genome, version 2.</title>
        <authorList>
            <person name="Tsukatani Y."/>
        </authorList>
    </citation>
    <scope>NUCLEOTIDE SEQUENCE</scope>
    <source>
        <strain evidence="1">DSM 1059</strain>
    </source>
</reference>
<dbReference type="EMBL" id="AP017372">
    <property type="protein sequence ID" value="BBE10997.1"/>
    <property type="molecule type" value="Genomic_DNA"/>
</dbReference>
<dbReference type="Proteomes" id="UP000218890">
    <property type="component" value="Chromosome"/>
</dbReference>
<evidence type="ECO:0000313" key="1">
    <source>
        <dbReference type="EMBL" id="BBE10997.1"/>
    </source>
</evidence>
<evidence type="ECO:0000313" key="2">
    <source>
        <dbReference type="Proteomes" id="UP000218890"/>
    </source>
</evidence>
<protein>
    <submittedName>
        <fullName evidence="1">Uncharacterized protein</fullName>
    </submittedName>
</protein>
<dbReference type="KEGG" id="hhk:HH1059_04500"/>
<sequence length="57" mass="6328">MGDKKPVPAPLCKQQVAIPSNRHAAVLTLGRLWQIAFGAETDDQLDEIIFKKAIERV</sequence>
<dbReference type="AlphaFoldDB" id="A0A2Z6EZC8"/>
<proteinExistence type="predicted"/>
<dbReference type="RefSeq" id="WP_200232750.1">
    <property type="nucleotide sequence ID" value="NZ_NRRM01000023.1"/>
</dbReference>
<organism evidence="1 2">
    <name type="scientific">Halorhodospira halochloris</name>
    <name type="common">Ectothiorhodospira halochloris</name>
    <dbReference type="NCBI Taxonomy" id="1052"/>
    <lineage>
        <taxon>Bacteria</taxon>
        <taxon>Pseudomonadati</taxon>
        <taxon>Pseudomonadota</taxon>
        <taxon>Gammaproteobacteria</taxon>
        <taxon>Chromatiales</taxon>
        <taxon>Ectothiorhodospiraceae</taxon>
        <taxon>Halorhodospira</taxon>
    </lineage>
</organism>
<keyword evidence="2" id="KW-1185">Reference proteome</keyword>
<name>A0A2Z6EZC8_HALHR</name>
<gene>
    <name evidence="1" type="ORF">HH1059_04500</name>
</gene>
<accession>A0A2Z6EZC8</accession>